<accession>A0ACB7RHD3</accession>
<dbReference type="EMBL" id="CM023489">
    <property type="protein sequence ID" value="KAH6921525.1"/>
    <property type="molecule type" value="Genomic_DNA"/>
</dbReference>
<evidence type="ECO:0000313" key="1">
    <source>
        <dbReference type="EMBL" id="KAH6921525.1"/>
    </source>
</evidence>
<protein>
    <submittedName>
        <fullName evidence="1">Uncharacterized protein</fullName>
    </submittedName>
</protein>
<comment type="caution">
    <text evidence="1">The sequence shown here is derived from an EMBL/GenBank/DDBJ whole genome shotgun (WGS) entry which is preliminary data.</text>
</comment>
<gene>
    <name evidence="1" type="ORF">HPB50_002105</name>
</gene>
<sequence>MCGMVPAVSLMLPCGHILCEFCKDQAVEGCPFDGKKFTNDDAVAFTVTLSDLELLQVLCIARDRQTCSFIGKISELRAHLVECGRGYVQCSSCGETLYRKAAAEHYRECRKRRVAAFQSAFGVQRPRSPEDVLDTGDEVHKAAPKDSHRGGRIDDAGNCDDDLSDGPASVESGSSAETQAVDVGDSRGKYTRLQTAPESSNSGPFRAATRPGVFTCTCVFVDVYAGYHWARHNNEHTIETEHYVLAGYTFKLYCEFSRDEVDKARVRLGMSLCQGAWDSSVQWPFSKSVTLILTHVRDMTKDMRLPLPVHGIERVVRKPRPFVPNGVLWSKSGMWRDLELLGYVDDDNVYVTVEMD</sequence>
<proteinExistence type="predicted"/>
<keyword evidence="2" id="KW-1185">Reference proteome</keyword>
<reference evidence="1" key="1">
    <citation type="submission" date="2020-05" db="EMBL/GenBank/DDBJ databases">
        <title>Large-scale comparative analyses of tick genomes elucidate their genetic diversity and vector capacities.</title>
        <authorList>
            <person name="Jia N."/>
            <person name="Wang J."/>
            <person name="Shi W."/>
            <person name="Du L."/>
            <person name="Sun Y."/>
            <person name="Zhan W."/>
            <person name="Jiang J."/>
            <person name="Wang Q."/>
            <person name="Zhang B."/>
            <person name="Ji P."/>
            <person name="Sakyi L.B."/>
            <person name="Cui X."/>
            <person name="Yuan T."/>
            <person name="Jiang B."/>
            <person name="Yang W."/>
            <person name="Lam T.T.-Y."/>
            <person name="Chang Q."/>
            <person name="Ding S."/>
            <person name="Wang X."/>
            <person name="Zhu J."/>
            <person name="Ruan X."/>
            <person name="Zhao L."/>
            <person name="Wei J."/>
            <person name="Que T."/>
            <person name="Du C."/>
            <person name="Cheng J."/>
            <person name="Dai P."/>
            <person name="Han X."/>
            <person name="Huang E."/>
            <person name="Gao Y."/>
            <person name="Liu J."/>
            <person name="Shao H."/>
            <person name="Ye R."/>
            <person name="Li L."/>
            <person name="Wei W."/>
            <person name="Wang X."/>
            <person name="Wang C."/>
            <person name="Yang T."/>
            <person name="Huo Q."/>
            <person name="Li W."/>
            <person name="Guo W."/>
            <person name="Chen H."/>
            <person name="Zhou L."/>
            <person name="Ni X."/>
            <person name="Tian J."/>
            <person name="Zhou Y."/>
            <person name="Sheng Y."/>
            <person name="Liu T."/>
            <person name="Pan Y."/>
            <person name="Xia L."/>
            <person name="Li J."/>
            <person name="Zhao F."/>
            <person name="Cao W."/>
        </authorList>
    </citation>
    <scope>NUCLEOTIDE SEQUENCE</scope>
    <source>
        <strain evidence="1">Hyas-2018</strain>
    </source>
</reference>
<dbReference type="Proteomes" id="UP000821845">
    <property type="component" value="Chromosome 9"/>
</dbReference>
<name>A0ACB7RHD3_HYAAI</name>
<organism evidence="1 2">
    <name type="scientific">Hyalomma asiaticum</name>
    <name type="common">Tick</name>
    <dbReference type="NCBI Taxonomy" id="266040"/>
    <lineage>
        <taxon>Eukaryota</taxon>
        <taxon>Metazoa</taxon>
        <taxon>Ecdysozoa</taxon>
        <taxon>Arthropoda</taxon>
        <taxon>Chelicerata</taxon>
        <taxon>Arachnida</taxon>
        <taxon>Acari</taxon>
        <taxon>Parasitiformes</taxon>
        <taxon>Ixodida</taxon>
        <taxon>Ixodoidea</taxon>
        <taxon>Ixodidae</taxon>
        <taxon>Hyalomminae</taxon>
        <taxon>Hyalomma</taxon>
    </lineage>
</organism>
<evidence type="ECO:0000313" key="2">
    <source>
        <dbReference type="Proteomes" id="UP000821845"/>
    </source>
</evidence>